<evidence type="ECO:0000256" key="1">
    <source>
        <dbReference type="HAMAP-Rule" id="MF_00386"/>
    </source>
</evidence>
<name>A0ABY5BQ33_9LACO</name>
<proteinExistence type="inferred from homology"/>
<dbReference type="EMBL" id="CP097116">
    <property type="protein sequence ID" value="USS85147.1"/>
    <property type="molecule type" value="Genomic_DNA"/>
</dbReference>
<accession>A0ABY5BQ33</accession>
<comment type="similarity">
    <text evidence="1">Belongs to the UPF0161 family.</text>
</comment>
<organism evidence="2 3">
    <name type="scientific">Fructilactobacillus myrtifloralis</name>
    <dbReference type="NCBI Taxonomy" id="2940301"/>
    <lineage>
        <taxon>Bacteria</taxon>
        <taxon>Bacillati</taxon>
        <taxon>Bacillota</taxon>
        <taxon>Bacilli</taxon>
        <taxon>Lactobacillales</taxon>
        <taxon>Lactobacillaceae</taxon>
        <taxon>Fructilactobacillus</taxon>
    </lineage>
</organism>
<dbReference type="RefSeq" id="WP_252750042.1">
    <property type="nucleotide sequence ID" value="NZ_CP097116.1"/>
</dbReference>
<dbReference type="PANTHER" id="PTHR33383:SF1">
    <property type="entry name" value="MEMBRANE PROTEIN INSERTION EFFICIENCY FACTOR-RELATED"/>
    <property type="match status" value="1"/>
</dbReference>
<sequence>MQTLLVKLIKAYQVGISAHTPPTCRYQPTCSHYTQTAIERFGSWRGLLMGGARILRCNPLVRGGFDPVPTRFQLRRTQKTRNGG</sequence>
<dbReference type="Pfam" id="PF01809">
    <property type="entry name" value="YidD"/>
    <property type="match status" value="1"/>
</dbReference>
<dbReference type="PANTHER" id="PTHR33383">
    <property type="entry name" value="MEMBRANE PROTEIN INSERTION EFFICIENCY FACTOR-RELATED"/>
    <property type="match status" value="1"/>
</dbReference>
<dbReference type="InterPro" id="IPR002696">
    <property type="entry name" value="Membr_insert_effic_factor_YidD"/>
</dbReference>
<dbReference type="NCBIfam" id="TIGR00278">
    <property type="entry name" value="membrane protein insertion efficiency factor YidD"/>
    <property type="match status" value="1"/>
</dbReference>
<keyword evidence="1" id="KW-1003">Cell membrane</keyword>
<comment type="subcellular location">
    <subcellularLocation>
        <location evidence="1">Cell membrane</location>
        <topology evidence="1">Peripheral membrane protein</topology>
        <orientation evidence="1">Cytoplasmic side</orientation>
    </subcellularLocation>
</comment>
<gene>
    <name evidence="2" type="primary">yidD</name>
    <name evidence="2" type="ORF">M3M35_00285</name>
</gene>
<dbReference type="SMART" id="SM01234">
    <property type="entry name" value="Haemolytic"/>
    <property type="match status" value="1"/>
</dbReference>
<dbReference type="Proteomes" id="UP001056707">
    <property type="component" value="Chromosome"/>
</dbReference>
<protein>
    <recommendedName>
        <fullName evidence="1">Putative membrane protein insertion efficiency factor</fullName>
    </recommendedName>
</protein>
<evidence type="ECO:0000313" key="2">
    <source>
        <dbReference type="EMBL" id="USS85147.1"/>
    </source>
</evidence>
<keyword evidence="1" id="KW-0472">Membrane</keyword>
<keyword evidence="3" id="KW-1185">Reference proteome</keyword>
<reference evidence="2" key="1">
    <citation type="submission" date="2022-05" db="EMBL/GenBank/DDBJ databases">
        <authorList>
            <person name="Oliphant S.A."/>
            <person name="Watson-Haigh N.S."/>
            <person name="Sumby K.M."/>
            <person name="Gardner J.M."/>
            <person name="Jiranek V."/>
        </authorList>
    </citation>
    <scope>NUCLEOTIDE SEQUENCE</scope>
    <source>
        <strain evidence="2">KI16_H9</strain>
    </source>
</reference>
<evidence type="ECO:0000313" key="3">
    <source>
        <dbReference type="Proteomes" id="UP001056707"/>
    </source>
</evidence>
<comment type="function">
    <text evidence="1">Could be involved in insertion of integral membrane proteins into the membrane.</text>
</comment>
<dbReference type="HAMAP" id="MF_00386">
    <property type="entry name" value="UPF0161_YidD"/>
    <property type="match status" value="1"/>
</dbReference>